<gene>
    <name evidence="3" type="ORF">WQQ_16570</name>
</gene>
<proteinExistence type="predicted"/>
<evidence type="ECO:0000256" key="2">
    <source>
        <dbReference type="SAM" id="MobiDB-lite"/>
    </source>
</evidence>
<dbReference type="EMBL" id="AKGD01000001">
    <property type="protein sequence ID" value="EIT71520.1"/>
    <property type="molecule type" value="Genomic_DNA"/>
</dbReference>
<evidence type="ECO:0000313" key="3">
    <source>
        <dbReference type="EMBL" id="EIT71520.1"/>
    </source>
</evidence>
<dbReference type="AlphaFoldDB" id="I8TC90"/>
<feature type="region of interest" description="Disordered" evidence="2">
    <location>
        <begin position="453"/>
        <end position="480"/>
    </location>
</feature>
<dbReference type="PATRIC" id="fig|1172194.4.peg.1599"/>
<keyword evidence="1" id="KW-0175">Coiled coil</keyword>
<name>I8TC90_9GAMM</name>
<comment type="caution">
    <text evidence="3">The sequence shown here is derived from an EMBL/GenBank/DDBJ whole genome shotgun (WGS) entry which is preliminary data.</text>
</comment>
<keyword evidence="4" id="KW-1185">Reference proteome</keyword>
<dbReference type="Pfam" id="PF07793">
    <property type="entry name" value="DUF1631"/>
    <property type="match status" value="1"/>
</dbReference>
<dbReference type="InterPro" id="IPR012434">
    <property type="entry name" value="DUF1631"/>
</dbReference>
<reference evidence="3 4" key="1">
    <citation type="journal article" date="2012" name="J. Bacteriol.">
        <title>Genome Sequence of n-Alkane-Degrading Hydrocarboniphaga effusa Strain AP103T (ATCC BAA-332T).</title>
        <authorList>
            <person name="Chang H.K."/>
            <person name="Zylstra G.J."/>
            <person name="Chae J.C."/>
        </authorList>
    </citation>
    <scope>NUCLEOTIDE SEQUENCE [LARGE SCALE GENOMIC DNA]</scope>
    <source>
        <strain evidence="3 4">AP103</strain>
    </source>
</reference>
<organism evidence="3 4">
    <name type="scientific">Hydrocarboniphaga effusa AP103</name>
    <dbReference type="NCBI Taxonomy" id="1172194"/>
    <lineage>
        <taxon>Bacteria</taxon>
        <taxon>Pseudomonadati</taxon>
        <taxon>Pseudomonadota</taxon>
        <taxon>Gammaproteobacteria</taxon>
        <taxon>Nevskiales</taxon>
        <taxon>Nevskiaceae</taxon>
        <taxon>Hydrocarboniphaga</taxon>
    </lineage>
</organism>
<evidence type="ECO:0000256" key="1">
    <source>
        <dbReference type="SAM" id="Coils"/>
    </source>
</evidence>
<sequence>MVGRERRRAYWTSTFLLSPMTASAPPDTLRNWLQTEHEALLAPALGGLSKPAQEALSRRYRRLLLAHLEATPAPLQGGSEQRALQRLALTPSEALELDLRRNALDQSLQPVIAAPLQAWRRRIQAGNARGTALAASALSPDALLRCFVEALQELPLTLDARLARLETHAVTLGERLPALLATALSLVPLAEAPASADLAIDPRLSALLERIAARSGADAELAARLLAEAPESPAIAQRLALLGRIVEGLAELSDEALFAFAKLALADPDFLVNTAHPVRLSLHRPAELERLLGRLSLGAGFVALGLAQLPMIASERIAGALDQLQTLRREQQDARLGEARRRVADEITRIGVVHALPSSGQRFLQDVWAPLLTRAWLQQNGSGDEWNEAIATLEPVLATLADRQNARVRDLEAQLNRMAEVLFRAGLQRARIDEALQFLREAYDELRSLPGTTSAVAQPDASAPSRPEFPGVSRIELPDL</sequence>
<protein>
    <submittedName>
        <fullName evidence="3">Uncharacterized protein</fullName>
    </submittedName>
</protein>
<evidence type="ECO:0000313" key="4">
    <source>
        <dbReference type="Proteomes" id="UP000003704"/>
    </source>
</evidence>
<dbReference type="Proteomes" id="UP000003704">
    <property type="component" value="Unassembled WGS sequence"/>
</dbReference>
<feature type="coiled-coil region" evidence="1">
    <location>
        <begin position="401"/>
        <end position="449"/>
    </location>
</feature>
<accession>I8TC90</accession>